<feature type="domain" description="Activator of Hsp90 ATPase homologue 1/2-like C-terminal" evidence="1">
    <location>
        <begin position="14"/>
        <end position="147"/>
    </location>
</feature>
<evidence type="ECO:0000259" key="1">
    <source>
        <dbReference type="Pfam" id="PF08327"/>
    </source>
</evidence>
<gene>
    <name evidence="2" type="ORF">KTO63_06430</name>
</gene>
<accession>A0A9E2S664</accession>
<dbReference type="AlphaFoldDB" id="A0A9E2S664"/>
<organism evidence="2 3">
    <name type="scientific">Pinibacter aurantiacus</name>
    <dbReference type="NCBI Taxonomy" id="2851599"/>
    <lineage>
        <taxon>Bacteria</taxon>
        <taxon>Pseudomonadati</taxon>
        <taxon>Bacteroidota</taxon>
        <taxon>Chitinophagia</taxon>
        <taxon>Chitinophagales</taxon>
        <taxon>Chitinophagaceae</taxon>
        <taxon>Pinibacter</taxon>
    </lineage>
</organism>
<evidence type="ECO:0000313" key="2">
    <source>
        <dbReference type="EMBL" id="MBV4356781.1"/>
    </source>
</evidence>
<dbReference type="InterPro" id="IPR013538">
    <property type="entry name" value="ASHA1/2-like_C"/>
</dbReference>
<name>A0A9E2S664_9BACT</name>
<reference evidence="2" key="1">
    <citation type="submission" date="2021-06" db="EMBL/GenBank/DDBJ databases">
        <authorList>
            <person name="Huq M.A."/>
        </authorList>
    </citation>
    <scope>NUCLEOTIDE SEQUENCE</scope>
    <source>
        <strain evidence="2">MAH-26</strain>
    </source>
</reference>
<keyword evidence="3" id="KW-1185">Reference proteome</keyword>
<protein>
    <submittedName>
        <fullName evidence="2">SRPBCC domain-containing protein</fullName>
    </submittedName>
</protein>
<dbReference type="EMBL" id="JAHSPG010000003">
    <property type="protein sequence ID" value="MBV4356781.1"/>
    <property type="molecule type" value="Genomic_DNA"/>
</dbReference>
<comment type="caution">
    <text evidence="2">The sequence shown here is derived from an EMBL/GenBank/DDBJ whole genome shotgun (WGS) entry which is preliminary data.</text>
</comment>
<evidence type="ECO:0000313" key="3">
    <source>
        <dbReference type="Proteomes" id="UP000812270"/>
    </source>
</evidence>
<sequence length="149" mass="16533">MSNPLIVKNTIVINAPASKVWDTLTKPEETKKYMFGCETVSDWEQGSPLLWKGNFNGQDMVAVKGTIVNIQPKKFLEYTTIDPNSGIADVPENYLTVTYELTPQNGETLLTVTQGDYSKVGDGDKRYDEAISSGGWQPILVEIKKVAEE</sequence>
<dbReference type="Proteomes" id="UP000812270">
    <property type="component" value="Unassembled WGS sequence"/>
</dbReference>
<proteinExistence type="predicted"/>
<dbReference type="Pfam" id="PF08327">
    <property type="entry name" value="AHSA1"/>
    <property type="match status" value="1"/>
</dbReference>
<dbReference type="RefSeq" id="WP_217790420.1">
    <property type="nucleotide sequence ID" value="NZ_JAHSPG010000003.1"/>
</dbReference>